<name>A0A0F2MD11_SPOSC</name>
<reference evidence="2 3" key="1">
    <citation type="journal article" date="2014" name="BMC Genomics">
        <title>Comparative genomics of the major fungal agents of human and animal Sporotrichosis: Sporothrix schenckii and Sporothrix brasiliensis.</title>
        <authorList>
            <person name="Teixeira M.M."/>
            <person name="de Almeida L.G."/>
            <person name="Kubitschek-Barreira P."/>
            <person name="Alves F.L."/>
            <person name="Kioshima E.S."/>
            <person name="Abadio A.K."/>
            <person name="Fernandes L."/>
            <person name="Derengowski L.S."/>
            <person name="Ferreira K.S."/>
            <person name="Souza R.C."/>
            <person name="Ruiz J.C."/>
            <person name="de Andrade N.C."/>
            <person name="Paes H.C."/>
            <person name="Nicola A.M."/>
            <person name="Albuquerque P."/>
            <person name="Gerber A.L."/>
            <person name="Martins V.P."/>
            <person name="Peconick L.D."/>
            <person name="Neto A.V."/>
            <person name="Chaucanez C.B."/>
            <person name="Silva P.A."/>
            <person name="Cunha O.L."/>
            <person name="de Oliveira F.F."/>
            <person name="dos Santos T.C."/>
            <person name="Barros A.L."/>
            <person name="Soares M.A."/>
            <person name="de Oliveira L.M."/>
            <person name="Marini M.M."/>
            <person name="Villalobos-Duno H."/>
            <person name="Cunha M.M."/>
            <person name="de Hoog S."/>
            <person name="da Silveira J.F."/>
            <person name="Henrissat B."/>
            <person name="Nino-Vega G.A."/>
            <person name="Cisalpino P.S."/>
            <person name="Mora-Montes H.M."/>
            <person name="Almeida S.R."/>
            <person name="Stajich J.E."/>
            <person name="Lopes-Bezerra L.M."/>
            <person name="Vasconcelos A.T."/>
            <person name="Felipe M.S."/>
        </authorList>
    </citation>
    <scope>NUCLEOTIDE SEQUENCE [LARGE SCALE GENOMIC DNA]</scope>
    <source>
        <strain evidence="2 3">1099-18</strain>
    </source>
</reference>
<organism evidence="2 3">
    <name type="scientific">Sporothrix schenckii 1099-18</name>
    <dbReference type="NCBI Taxonomy" id="1397361"/>
    <lineage>
        <taxon>Eukaryota</taxon>
        <taxon>Fungi</taxon>
        <taxon>Dikarya</taxon>
        <taxon>Ascomycota</taxon>
        <taxon>Pezizomycotina</taxon>
        <taxon>Sordariomycetes</taxon>
        <taxon>Sordariomycetidae</taxon>
        <taxon>Ophiostomatales</taxon>
        <taxon>Ophiostomataceae</taxon>
        <taxon>Sporothrix</taxon>
    </lineage>
</organism>
<dbReference type="Proteomes" id="UP000033710">
    <property type="component" value="Unassembled WGS sequence"/>
</dbReference>
<evidence type="ECO:0000313" key="2">
    <source>
        <dbReference type="EMBL" id="KJR87578.1"/>
    </source>
</evidence>
<evidence type="ECO:0000256" key="1">
    <source>
        <dbReference type="SAM" id="MobiDB-lite"/>
    </source>
</evidence>
<dbReference type="KEGG" id="ssck:SPSK_01937"/>
<gene>
    <name evidence="2" type="ORF">SPSK_01937</name>
</gene>
<accession>A0A0F2MD11</accession>
<evidence type="ECO:0000313" key="3">
    <source>
        <dbReference type="Proteomes" id="UP000033710"/>
    </source>
</evidence>
<sequence length="250" mass="26641">MYILDLAVLHPDLVAVRHVAQRVERTQHVHGPDRLVNHVPPHRVGLGAPAARQRRATGPGQLRALDALAVGAPGDRVGGVLVGPHVEVGVANLLQHGAGRLGGRGEGRPGLGLDVPQRLCCIEKERARRGSNRVNHRDDGRVAAVVPQLRGQDIRFGAAGRNQHGVAGAGDRVRRRAVGVQRQRRAAQDALGQVGHLVVLSVRKIARQFEAVGLATALGGDVRLGRSQQSVTRAGRKDGWQEAKEANGSR</sequence>
<dbReference type="EMBL" id="AXCR01000005">
    <property type="protein sequence ID" value="KJR87578.1"/>
    <property type="molecule type" value="Genomic_DNA"/>
</dbReference>
<proteinExistence type="predicted"/>
<feature type="region of interest" description="Disordered" evidence="1">
    <location>
        <begin position="227"/>
        <end position="250"/>
    </location>
</feature>
<dbReference type="GeneID" id="27664112"/>
<dbReference type="RefSeq" id="XP_016590254.1">
    <property type="nucleotide sequence ID" value="XM_016728835.1"/>
</dbReference>
<protein>
    <submittedName>
        <fullName evidence="2">Uncharacterized protein</fullName>
    </submittedName>
</protein>
<feature type="compositionally biased region" description="Basic and acidic residues" evidence="1">
    <location>
        <begin position="235"/>
        <end position="250"/>
    </location>
</feature>
<dbReference type="AlphaFoldDB" id="A0A0F2MD11"/>
<reference evidence="2 3" key="2">
    <citation type="journal article" date="2015" name="Eukaryot. Cell">
        <title>Asexual propagation of a virulent clone complex in a human and feline outbreak of sporotrichosis.</title>
        <authorList>
            <person name="Teixeira Mde M."/>
            <person name="Rodrigues A.M."/>
            <person name="Tsui C.K."/>
            <person name="de Almeida L.G."/>
            <person name="Van Diepeningen A.D."/>
            <person name="van den Ende B.G."/>
            <person name="Fernandes G.F."/>
            <person name="Kano R."/>
            <person name="Hamelin R.C."/>
            <person name="Lopes-Bezerra L.M."/>
            <person name="Vasconcelos A.T."/>
            <person name="de Hoog S."/>
            <person name="de Camargo Z.P."/>
            <person name="Felipe M.S."/>
        </authorList>
    </citation>
    <scope>NUCLEOTIDE SEQUENCE [LARGE SCALE GENOMIC DNA]</scope>
    <source>
        <strain evidence="2 3">1099-18</strain>
    </source>
</reference>
<comment type="caution">
    <text evidence="2">The sequence shown here is derived from an EMBL/GenBank/DDBJ whole genome shotgun (WGS) entry which is preliminary data.</text>
</comment>
<dbReference type="VEuPathDB" id="FungiDB:SPSK_01937"/>